<dbReference type="Proteomes" id="UP001612741">
    <property type="component" value="Unassembled WGS sequence"/>
</dbReference>
<sequence length="304" mass="32448">MIRYLAALALLAFLLPGARSPGAEPATFDGRAERVLMTWRGGPGAQWQAALRPRQDLTIMSPGTAAALYADPDLMLVHGRPAVPEPSTGTVRWADGRTLELPLTSAEDAQYRAGPPVDGPPGSSAGRPARNPRCQAVPLGEQPAALRERLEGDGPPCKPAKITRVTLEQVTIRTHRGPAEVPAWRLDVERLPGPIHQVAVANAAIDPSPGGLGPTTPFDGTFEQGPGSTVILYFIRARCGRMLGVNVREEPDAVVVAPRVPGPDGPCRELGLLDRRTITLRSPLGDRPVLDARTGRPIAYGRLW</sequence>
<gene>
    <name evidence="3" type="ORF">ACIBG2_34125</name>
</gene>
<proteinExistence type="predicted"/>
<evidence type="ECO:0000313" key="4">
    <source>
        <dbReference type="Proteomes" id="UP001612741"/>
    </source>
</evidence>
<keyword evidence="2" id="KW-0732">Signal</keyword>
<organism evidence="3 4">
    <name type="scientific">Nonomuraea typhae</name>
    <dbReference type="NCBI Taxonomy" id="2603600"/>
    <lineage>
        <taxon>Bacteria</taxon>
        <taxon>Bacillati</taxon>
        <taxon>Actinomycetota</taxon>
        <taxon>Actinomycetes</taxon>
        <taxon>Streptosporangiales</taxon>
        <taxon>Streptosporangiaceae</taxon>
        <taxon>Nonomuraea</taxon>
    </lineage>
</organism>
<reference evidence="3 4" key="1">
    <citation type="submission" date="2024-10" db="EMBL/GenBank/DDBJ databases">
        <title>The Natural Products Discovery Center: Release of the First 8490 Sequenced Strains for Exploring Actinobacteria Biosynthetic Diversity.</title>
        <authorList>
            <person name="Kalkreuter E."/>
            <person name="Kautsar S.A."/>
            <person name="Yang D."/>
            <person name="Bader C.D."/>
            <person name="Teijaro C.N."/>
            <person name="Fluegel L."/>
            <person name="Davis C.M."/>
            <person name="Simpson J.R."/>
            <person name="Lauterbach L."/>
            <person name="Steele A.D."/>
            <person name="Gui C."/>
            <person name="Meng S."/>
            <person name="Li G."/>
            <person name="Viehrig K."/>
            <person name="Ye F."/>
            <person name="Su P."/>
            <person name="Kiefer A.F."/>
            <person name="Nichols A."/>
            <person name="Cepeda A.J."/>
            <person name="Yan W."/>
            <person name="Fan B."/>
            <person name="Jiang Y."/>
            <person name="Adhikari A."/>
            <person name="Zheng C.-J."/>
            <person name="Schuster L."/>
            <person name="Cowan T.M."/>
            <person name="Smanski M.J."/>
            <person name="Chevrette M.G."/>
            <person name="De Carvalho L.P.S."/>
            <person name="Shen B."/>
        </authorList>
    </citation>
    <scope>NUCLEOTIDE SEQUENCE [LARGE SCALE GENOMIC DNA]</scope>
    <source>
        <strain evidence="3 4">NPDC050545</strain>
    </source>
</reference>
<comment type="caution">
    <text evidence="3">The sequence shown here is derived from an EMBL/GenBank/DDBJ whole genome shotgun (WGS) entry which is preliminary data.</text>
</comment>
<protein>
    <submittedName>
        <fullName evidence="3">Uncharacterized protein</fullName>
    </submittedName>
</protein>
<dbReference type="RefSeq" id="WP_397087766.1">
    <property type="nucleotide sequence ID" value="NZ_JBITGY010000010.1"/>
</dbReference>
<feature type="region of interest" description="Disordered" evidence="1">
    <location>
        <begin position="110"/>
        <end position="135"/>
    </location>
</feature>
<accession>A0ABW7Z4S1</accession>
<feature type="signal peptide" evidence="2">
    <location>
        <begin position="1"/>
        <end position="23"/>
    </location>
</feature>
<evidence type="ECO:0000256" key="2">
    <source>
        <dbReference type="SAM" id="SignalP"/>
    </source>
</evidence>
<name>A0ABW7Z4S1_9ACTN</name>
<evidence type="ECO:0000313" key="3">
    <source>
        <dbReference type="EMBL" id="MFI6502458.1"/>
    </source>
</evidence>
<feature type="chain" id="PRO_5046795345" evidence="2">
    <location>
        <begin position="24"/>
        <end position="304"/>
    </location>
</feature>
<dbReference type="EMBL" id="JBITGY010000010">
    <property type="protein sequence ID" value="MFI6502458.1"/>
    <property type="molecule type" value="Genomic_DNA"/>
</dbReference>
<evidence type="ECO:0000256" key="1">
    <source>
        <dbReference type="SAM" id="MobiDB-lite"/>
    </source>
</evidence>
<keyword evidence="4" id="KW-1185">Reference proteome</keyword>